<keyword evidence="3 5" id="KW-0694">RNA-binding</keyword>
<dbReference type="CDD" id="cd12394">
    <property type="entry name" value="RRM1_RBM34"/>
    <property type="match status" value="1"/>
</dbReference>
<feature type="compositionally biased region" description="Basic and acidic residues" evidence="6">
    <location>
        <begin position="363"/>
        <end position="384"/>
    </location>
</feature>
<sequence>MAKSKSSVQKDDTMRQSLSGIKNGSVKKNKNPKNTLTDKVALISNSTAKIKTAALKTPQKDAVVKGNQSSSKNNPKQSKENQGSPREKQSSQSKMMSKKIDLSLEKEETDDSDSDIDEGIIPQDEVSMSDETFEDEEDSDTDLPDILGKSLKDESDEDDGDFEVKEEKDKKSLTKIDRRTIFIDNIPKETKLATVKKVFGQYGPINNLRFRSIIPESTKISKKVAAIKNQIHPKVTTVTAYVNYKSEESAKKALDMNGKMFQGNYVHVRIVAKSERKEFDSKKAVFLGNLKFGIDNNTVWKHFGECGDIESVYLLRDSKTGQAKGSGYINFKTEDAATLALKLNGTEILNRPIRVKPYLGGKKQNENKEKGKKRDSSEFADNKPGKKFKNNLGKAVLDKSETVGKAKKHHESQKSHGNLEAKQTSFQGQKSDIKQKKKNHNKLNKKRKEMAKKLVAK</sequence>
<feature type="domain" description="RRM" evidence="7">
    <location>
        <begin position="283"/>
        <end position="356"/>
    </location>
</feature>
<evidence type="ECO:0000256" key="4">
    <source>
        <dbReference type="ARBA" id="ARBA00023242"/>
    </source>
</evidence>
<evidence type="ECO:0000256" key="2">
    <source>
        <dbReference type="ARBA" id="ARBA00007077"/>
    </source>
</evidence>
<accession>A0A026WXL4</accession>
<evidence type="ECO:0000256" key="3">
    <source>
        <dbReference type="ARBA" id="ARBA00022884"/>
    </source>
</evidence>
<dbReference type="GO" id="GO:0019843">
    <property type="term" value="F:rRNA binding"/>
    <property type="evidence" value="ECO:0007669"/>
    <property type="project" value="TreeGrafter"/>
</dbReference>
<dbReference type="GO" id="GO:0000463">
    <property type="term" value="P:maturation of LSU-rRNA from tricistronic rRNA transcript (SSU-rRNA, 5.8S rRNA, LSU-rRNA)"/>
    <property type="evidence" value="ECO:0007669"/>
    <property type="project" value="TreeGrafter"/>
</dbReference>
<dbReference type="InterPro" id="IPR034221">
    <property type="entry name" value="RBM34_RRM2"/>
</dbReference>
<evidence type="ECO:0000256" key="1">
    <source>
        <dbReference type="ARBA" id="ARBA00004604"/>
    </source>
</evidence>
<comment type="similarity">
    <text evidence="2">Belongs to the RRM RBM34 family.</text>
</comment>
<proteinExistence type="inferred from homology"/>
<gene>
    <name evidence="8" type="ORF">X777_16087</name>
</gene>
<feature type="compositionally biased region" description="Basic residues" evidence="6">
    <location>
        <begin position="435"/>
        <end position="457"/>
    </location>
</feature>
<evidence type="ECO:0000313" key="9">
    <source>
        <dbReference type="Proteomes" id="UP000053097"/>
    </source>
</evidence>
<evidence type="ECO:0000256" key="5">
    <source>
        <dbReference type="PROSITE-ProRule" id="PRU00176"/>
    </source>
</evidence>
<feature type="region of interest" description="Disordered" evidence="6">
    <location>
        <begin position="358"/>
        <end position="457"/>
    </location>
</feature>
<dbReference type="AlphaFoldDB" id="A0A026WXL4"/>
<dbReference type="InterPro" id="IPR035979">
    <property type="entry name" value="RBD_domain_sf"/>
</dbReference>
<comment type="subcellular location">
    <subcellularLocation>
        <location evidence="1">Nucleus</location>
        <location evidence="1">Nucleolus</location>
    </subcellularLocation>
</comment>
<organism evidence="8 9">
    <name type="scientific">Ooceraea biroi</name>
    <name type="common">Clonal raider ant</name>
    <name type="synonym">Cerapachys biroi</name>
    <dbReference type="NCBI Taxonomy" id="2015173"/>
    <lineage>
        <taxon>Eukaryota</taxon>
        <taxon>Metazoa</taxon>
        <taxon>Ecdysozoa</taxon>
        <taxon>Arthropoda</taxon>
        <taxon>Hexapoda</taxon>
        <taxon>Insecta</taxon>
        <taxon>Pterygota</taxon>
        <taxon>Neoptera</taxon>
        <taxon>Endopterygota</taxon>
        <taxon>Hymenoptera</taxon>
        <taxon>Apocrita</taxon>
        <taxon>Aculeata</taxon>
        <taxon>Formicoidea</taxon>
        <taxon>Formicidae</taxon>
        <taxon>Dorylinae</taxon>
        <taxon>Ooceraea</taxon>
    </lineage>
</organism>
<protein>
    <submittedName>
        <fullName evidence="8">RNA-binding protein</fullName>
    </submittedName>
</protein>
<feature type="region of interest" description="Disordered" evidence="6">
    <location>
        <begin position="1"/>
        <end position="166"/>
    </location>
</feature>
<feature type="compositionally biased region" description="Low complexity" evidence="6">
    <location>
        <begin position="65"/>
        <end position="82"/>
    </location>
</feature>
<evidence type="ECO:0000313" key="8">
    <source>
        <dbReference type="EMBL" id="EZA59884.1"/>
    </source>
</evidence>
<feature type="compositionally biased region" description="Acidic residues" evidence="6">
    <location>
        <begin position="127"/>
        <end position="143"/>
    </location>
</feature>
<reference evidence="8 9" key="1">
    <citation type="journal article" date="2014" name="Curr. Biol.">
        <title>The genome of the clonal raider ant Cerapachys biroi.</title>
        <authorList>
            <person name="Oxley P.R."/>
            <person name="Ji L."/>
            <person name="Fetter-Pruneda I."/>
            <person name="McKenzie S.K."/>
            <person name="Li C."/>
            <person name="Hu H."/>
            <person name="Zhang G."/>
            <person name="Kronauer D.J."/>
        </authorList>
    </citation>
    <scope>NUCLEOTIDE SEQUENCE [LARGE SCALE GENOMIC DNA]</scope>
</reference>
<dbReference type="PANTHER" id="PTHR23236">
    <property type="entry name" value="EUKARYOTIC TRANSLATION INITIATION FACTOR 4B/4H"/>
    <property type="match status" value="1"/>
</dbReference>
<feature type="compositionally biased region" description="Polar residues" evidence="6">
    <location>
        <begin position="32"/>
        <end position="49"/>
    </location>
</feature>
<dbReference type="SMART" id="SM00360">
    <property type="entry name" value="RRM"/>
    <property type="match status" value="2"/>
</dbReference>
<dbReference type="InterPro" id="IPR012677">
    <property type="entry name" value="Nucleotide-bd_a/b_plait_sf"/>
</dbReference>
<keyword evidence="9" id="KW-1185">Reference proteome</keyword>
<dbReference type="Pfam" id="PF00076">
    <property type="entry name" value="RRM_1"/>
    <property type="match status" value="2"/>
</dbReference>
<evidence type="ECO:0000256" key="6">
    <source>
        <dbReference type="SAM" id="MobiDB-lite"/>
    </source>
</evidence>
<dbReference type="Proteomes" id="UP000053097">
    <property type="component" value="Unassembled WGS sequence"/>
</dbReference>
<dbReference type="OMA" id="EKRETCN"/>
<dbReference type="SUPFAM" id="SSF54928">
    <property type="entry name" value="RNA-binding domain, RBD"/>
    <property type="match status" value="2"/>
</dbReference>
<keyword evidence="4" id="KW-0539">Nucleus</keyword>
<dbReference type="OrthoDB" id="442677at2759"/>
<dbReference type="GO" id="GO:0005730">
    <property type="term" value="C:nucleolus"/>
    <property type="evidence" value="ECO:0007669"/>
    <property type="project" value="UniProtKB-SubCell"/>
</dbReference>
<dbReference type="Gene3D" id="3.30.70.330">
    <property type="match status" value="2"/>
</dbReference>
<feature type="domain" description="RRM" evidence="7">
    <location>
        <begin position="179"/>
        <end position="273"/>
    </location>
</feature>
<feature type="compositionally biased region" description="Acidic residues" evidence="6">
    <location>
        <begin position="107"/>
        <end position="118"/>
    </location>
</feature>
<dbReference type="CDD" id="cd12395">
    <property type="entry name" value="RRM2_RBM34"/>
    <property type="match status" value="1"/>
</dbReference>
<dbReference type="PANTHER" id="PTHR23236:SF25">
    <property type="entry name" value="RNA-BINDING PROTEIN 34"/>
    <property type="match status" value="1"/>
</dbReference>
<evidence type="ECO:0000259" key="7">
    <source>
        <dbReference type="PROSITE" id="PS50102"/>
    </source>
</evidence>
<dbReference type="STRING" id="2015173.A0A026WXL4"/>
<dbReference type="EMBL" id="KK107087">
    <property type="protein sequence ID" value="EZA59884.1"/>
    <property type="molecule type" value="Genomic_DNA"/>
</dbReference>
<dbReference type="InterPro" id="IPR000504">
    <property type="entry name" value="RRM_dom"/>
</dbReference>
<name>A0A026WXL4_OOCBI</name>
<dbReference type="PROSITE" id="PS50102">
    <property type="entry name" value="RRM"/>
    <property type="match status" value="2"/>
</dbReference>